<protein>
    <submittedName>
        <fullName evidence="3">Uncharacterized protein LOC110213018</fullName>
    </submittedName>
</protein>
<dbReference type="InParanoid" id="A0A6P5KZP3"/>
<evidence type="ECO:0000313" key="3">
    <source>
        <dbReference type="RefSeq" id="XP_020848861.1"/>
    </source>
</evidence>
<dbReference type="AlphaFoldDB" id="A0A6P5KZP3"/>
<proteinExistence type="predicted"/>
<feature type="compositionally biased region" description="Low complexity" evidence="1">
    <location>
        <begin position="31"/>
        <end position="41"/>
    </location>
</feature>
<feature type="compositionally biased region" description="Basic residues" evidence="1">
    <location>
        <begin position="46"/>
        <end position="67"/>
    </location>
</feature>
<accession>A0A6P5KZP3</accession>
<gene>
    <name evidence="3" type="primary">LOC110213018</name>
</gene>
<dbReference type="RefSeq" id="XP_020848861.1">
    <property type="nucleotide sequence ID" value="XM_020993202.1"/>
</dbReference>
<keyword evidence="2" id="KW-1185">Reference proteome</keyword>
<organism evidence="2 3">
    <name type="scientific">Phascolarctos cinereus</name>
    <name type="common">Koala</name>
    <dbReference type="NCBI Taxonomy" id="38626"/>
    <lineage>
        <taxon>Eukaryota</taxon>
        <taxon>Metazoa</taxon>
        <taxon>Chordata</taxon>
        <taxon>Craniata</taxon>
        <taxon>Vertebrata</taxon>
        <taxon>Euteleostomi</taxon>
        <taxon>Mammalia</taxon>
        <taxon>Metatheria</taxon>
        <taxon>Diprotodontia</taxon>
        <taxon>Phascolarctidae</taxon>
        <taxon>Phascolarctos</taxon>
    </lineage>
</organism>
<evidence type="ECO:0000313" key="2">
    <source>
        <dbReference type="Proteomes" id="UP000515140"/>
    </source>
</evidence>
<feature type="region of interest" description="Disordered" evidence="1">
    <location>
        <begin position="1"/>
        <end position="85"/>
    </location>
</feature>
<reference evidence="3" key="1">
    <citation type="submission" date="2025-08" db="UniProtKB">
        <authorList>
            <consortium name="RefSeq"/>
        </authorList>
    </citation>
    <scope>IDENTIFICATION</scope>
    <source>
        <tissue evidence="3">Spleen</tissue>
    </source>
</reference>
<dbReference type="Proteomes" id="UP000515140">
    <property type="component" value="Unplaced"/>
</dbReference>
<name>A0A6P5KZP3_PHACI</name>
<feature type="region of interest" description="Disordered" evidence="1">
    <location>
        <begin position="222"/>
        <end position="247"/>
    </location>
</feature>
<sequence length="247" mass="27369">MRSGLLTHSRPPSLPQTWTPHHRPPPPPASSRPLAPSRLALELARRPRSSHLARRHHSRFSRRRAPRLRTADQPSGRGKSTWRGSEALRPALREAAWGVAMGARAGRGGTRRRVLIIAFIIARARREARAGAGGAPRWSCCAASRADLGGKTWRSSPASSAWKPSDTEPAIPVDPGSMVYFFLVNESLENNLLGPFLKLFQHGRTCHRSSLLLPKINHLQTTRKHQRTSGETDKLLLSCQGRGRRKA</sequence>
<dbReference type="KEGG" id="pcw:110213018"/>
<evidence type="ECO:0000256" key="1">
    <source>
        <dbReference type="SAM" id="MobiDB-lite"/>
    </source>
</evidence>
<dbReference type="GeneID" id="110213018"/>